<dbReference type="Pfam" id="PF03717">
    <property type="entry name" value="PBP_dimer"/>
    <property type="match status" value="1"/>
</dbReference>
<feature type="domain" description="Penicillin-binding protein dimerisation" evidence="5">
    <location>
        <begin position="79"/>
        <end position="189"/>
    </location>
</feature>
<keyword evidence="6" id="KW-0131">Cell cycle</keyword>
<dbReference type="Gene3D" id="3.30.450.330">
    <property type="match status" value="1"/>
</dbReference>
<dbReference type="GO" id="GO:0005886">
    <property type="term" value="C:plasma membrane"/>
    <property type="evidence" value="ECO:0007669"/>
    <property type="project" value="TreeGrafter"/>
</dbReference>
<comment type="subcellular location">
    <subcellularLocation>
        <location evidence="1">Membrane</location>
    </subcellularLocation>
</comment>
<dbReference type="Proteomes" id="UP000194474">
    <property type="component" value="Unassembled WGS sequence"/>
</dbReference>
<feature type="domain" description="Penicillin-binding protein transpeptidase" evidence="4">
    <location>
        <begin position="254"/>
        <end position="541"/>
    </location>
</feature>
<dbReference type="EMBL" id="FXWK01000001">
    <property type="protein sequence ID" value="SMQ72955.1"/>
    <property type="molecule type" value="Genomic_DNA"/>
</dbReference>
<evidence type="ECO:0000256" key="3">
    <source>
        <dbReference type="ARBA" id="ARBA00023136"/>
    </source>
</evidence>
<dbReference type="PANTHER" id="PTHR30627:SF1">
    <property type="entry name" value="PEPTIDOGLYCAN D,D-TRANSPEPTIDASE FTSI"/>
    <property type="match status" value="1"/>
</dbReference>
<dbReference type="RefSeq" id="WP_140048961.1">
    <property type="nucleotide sequence ID" value="NZ_FXWK01000001.1"/>
</dbReference>
<evidence type="ECO:0000256" key="2">
    <source>
        <dbReference type="ARBA" id="ARBA00022645"/>
    </source>
</evidence>
<dbReference type="GO" id="GO:0051301">
    <property type="term" value="P:cell division"/>
    <property type="evidence" value="ECO:0007669"/>
    <property type="project" value="UniProtKB-KW"/>
</dbReference>
<dbReference type="GO" id="GO:0004180">
    <property type="term" value="F:carboxypeptidase activity"/>
    <property type="evidence" value="ECO:0007669"/>
    <property type="project" value="UniProtKB-KW"/>
</dbReference>
<evidence type="ECO:0000313" key="7">
    <source>
        <dbReference type="Proteomes" id="UP000194474"/>
    </source>
</evidence>
<keyword evidence="7" id="KW-1185">Reference proteome</keyword>
<evidence type="ECO:0000259" key="4">
    <source>
        <dbReference type="Pfam" id="PF00905"/>
    </source>
</evidence>
<dbReference type="AlphaFoldDB" id="A0A1Y6FDP2"/>
<reference evidence="7" key="1">
    <citation type="submission" date="2017-04" db="EMBL/GenBank/DDBJ databases">
        <authorList>
            <person name="Varghese N."/>
            <person name="Submissions S."/>
        </authorList>
    </citation>
    <scope>NUCLEOTIDE SEQUENCE [LARGE SCALE GENOMIC DNA]</scope>
</reference>
<dbReference type="OrthoDB" id="9789078at2"/>
<dbReference type="InterPro" id="IPR001460">
    <property type="entry name" value="PCN-bd_Tpept"/>
</dbReference>
<dbReference type="SUPFAM" id="SSF56601">
    <property type="entry name" value="beta-lactamase/transpeptidase-like"/>
    <property type="match status" value="1"/>
</dbReference>
<dbReference type="InterPro" id="IPR036138">
    <property type="entry name" value="PBP_dimer_sf"/>
</dbReference>
<protein>
    <submittedName>
        <fullName evidence="6">Cell division protein FtsI (Penicillin-binding protein 3)</fullName>
    </submittedName>
</protein>
<dbReference type="GO" id="GO:0071555">
    <property type="term" value="P:cell wall organization"/>
    <property type="evidence" value="ECO:0007669"/>
    <property type="project" value="TreeGrafter"/>
</dbReference>
<accession>A0A1Y6FDP2</accession>
<organism evidence="6 7">
    <name type="scientific">Devosia lucknowensis</name>
    <dbReference type="NCBI Taxonomy" id="1096929"/>
    <lineage>
        <taxon>Bacteria</taxon>
        <taxon>Pseudomonadati</taxon>
        <taxon>Pseudomonadota</taxon>
        <taxon>Alphaproteobacteria</taxon>
        <taxon>Hyphomicrobiales</taxon>
        <taxon>Devosiaceae</taxon>
        <taxon>Devosia</taxon>
    </lineage>
</organism>
<dbReference type="Gene3D" id="3.40.710.10">
    <property type="entry name" value="DD-peptidase/beta-lactamase superfamily"/>
    <property type="match status" value="1"/>
</dbReference>
<dbReference type="InterPro" id="IPR050515">
    <property type="entry name" value="Beta-lactam/transpept"/>
</dbReference>
<evidence type="ECO:0000256" key="1">
    <source>
        <dbReference type="ARBA" id="ARBA00004370"/>
    </source>
</evidence>
<keyword evidence="2" id="KW-0378">Hydrolase</keyword>
<evidence type="ECO:0000313" key="6">
    <source>
        <dbReference type="EMBL" id="SMQ72955.1"/>
    </source>
</evidence>
<keyword evidence="6" id="KW-0132">Cell division</keyword>
<dbReference type="SUPFAM" id="SSF56519">
    <property type="entry name" value="Penicillin binding protein dimerisation domain"/>
    <property type="match status" value="1"/>
</dbReference>
<dbReference type="GO" id="GO:0008658">
    <property type="term" value="F:penicillin binding"/>
    <property type="evidence" value="ECO:0007669"/>
    <property type="project" value="InterPro"/>
</dbReference>
<keyword evidence="2" id="KW-0645">Protease</keyword>
<sequence length="576" mass="62104">MQNLLPASDRETTGSASVETPIVLKGARTGNLEVSGKRLKIATWVILACFAVISGRLVELGTADEQPRFDGRVLNATLASRPVINDRNGVPMALDIRVPSLFAEPRHIIDVNEAAAAITSVLPELEETWLRSRLDGDAGFAWIARELSPVQQSELMRKGIPGLDFLSETRRVYPAFRQASHVLGAVNVDNAGIAGIEAHIDELYSLDVLHSTGLGRDAALEPVTLSVDMRIQNVLHRELEDALSRYQAIAAAGTVIDVHTGEVVGLVSLPDFDPNRPGTMLEEGRFNRITAGKFEPASIFKPITIAGAIDAGVVTISDQVDARTPVRFGRHSISDYYGKHRYLSVAEVLTFSSNIGTVRIAEKIGPTEFRAFLGRMGFDSLPAIELPEKTVSIVPAKLSEVASATVSFGHGLSVTPLQMLTGTAALVNGGYLVRPTLLKQEAGADLVRQQVISEATSMKMRYLLRLNALQGSARRANALADGYRMGGKTGTAEKVVAGRYSSEKVTTFFSSVFPLDAPRYAMVVMVDEPQPERPGTGRTAAYNAGDISGRIIHRIAPMLGVLPTEWENIPAHALQG</sequence>
<dbReference type="PANTHER" id="PTHR30627">
    <property type="entry name" value="PEPTIDOGLYCAN D,D-TRANSPEPTIDASE"/>
    <property type="match status" value="1"/>
</dbReference>
<evidence type="ECO:0000259" key="5">
    <source>
        <dbReference type="Pfam" id="PF03717"/>
    </source>
</evidence>
<dbReference type="Pfam" id="PF00905">
    <property type="entry name" value="Transpeptidase"/>
    <property type="match status" value="1"/>
</dbReference>
<dbReference type="InterPro" id="IPR012338">
    <property type="entry name" value="Beta-lactam/transpept-like"/>
</dbReference>
<keyword evidence="2" id="KW-0121">Carboxypeptidase</keyword>
<gene>
    <name evidence="6" type="ORF">SAMN06295905_2194</name>
</gene>
<keyword evidence="3" id="KW-0472">Membrane</keyword>
<dbReference type="InterPro" id="IPR005311">
    <property type="entry name" value="PBP_dimer"/>
</dbReference>
<dbReference type="Gene3D" id="3.90.1310.10">
    <property type="entry name" value="Penicillin-binding protein 2a (Domain 2)"/>
    <property type="match status" value="1"/>
</dbReference>
<name>A0A1Y6FDP2_9HYPH</name>
<proteinExistence type="predicted"/>